<gene>
    <name evidence="1" type="ORF">GXW71_19005</name>
</gene>
<proteinExistence type="predicted"/>
<dbReference type="EMBL" id="JAAGBB010000023">
    <property type="protein sequence ID" value="MBR0666457.1"/>
    <property type="molecule type" value="Genomic_DNA"/>
</dbReference>
<accession>A0ABS5F1M6</accession>
<dbReference type="Gene3D" id="3.30.70.100">
    <property type="match status" value="1"/>
</dbReference>
<protein>
    <recommendedName>
        <fullName evidence="3">ABM domain-containing protein</fullName>
    </recommendedName>
</protein>
<organism evidence="1 2">
    <name type="scientific">Plastoroseomonas hellenica</name>
    <dbReference type="NCBI Taxonomy" id="2687306"/>
    <lineage>
        <taxon>Bacteria</taxon>
        <taxon>Pseudomonadati</taxon>
        <taxon>Pseudomonadota</taxon>
        <taxon>Alphaproteobacteria</taxon>
        <taxon>Acetobacterales</taxon>
        <taxon>Acetobacteraceae</taxon>
        <taxon>Plastoroseomonas</taxon>
    </lineage>
</organism>
<keyword evidence="2" id="KW-1185">Reference proteome</keyword>
<name>A0ABS5F1M6_9PROT</name>
<dbReference type="Proteomes" id="UP001196870">
    <property type="component" value="Unassembled WGS sequence"/>
</dbReference>
<evidence type="ECO:0000313" key="1">
    <source>
        <dbReference type="EMBL" id="MBR0666457.1"/>
    </source>
</evidence>
<dbReference type="RefSeq" id="WP_211854129.1">
    <property type="nucleotide sequence ID" value="NZ_JAAGBB010000023.1"/>
</dbReference>
<sequence length="117" mass="13402">MFALLLKWDLAGKPPELLGELRRYITEESWDHYRSIDGLFQKVWLSRIDPDGFAAFYLWTSAEAREREIRRMHRVKQIIGVDASVEAWDVEAAQEGRHGPIDLTSIGKAWPAPAAPI</sequence>
<comment type="caution">
    <text evidence="1">The sequence shown here is derived from an EMBL/GenBank/DDBJ whole genome shotgun (WGS) entry which is preliminary data.</text>
</comment>
<evidence type="ECO:0000313" key="2">
    <source>
        <dbReference type="Proteomes" id="UP001196870"/>
    </source>
</evidence>
<evidence type="ECO:0008006" key="3">
    <source>
        <dbReference type="Google" id="ProtNLM"/>
    </source>
</evidence>
<reference evidence="2" key="1">
    <citation type="journal article" date="2021" name="Syst. Appl. Microbiol.">
        <title>Roseomonas hellenica sp. nov., isolated from roots of wild-growing Alkanna tinctoria.</title>
        <authorList>
            <person name="Rat A."/>
            <person name="Naranjo H.D."/>
            <person name="Lebbe L."/>
            <person name="Cnockaert M."/>
            <person name="Krigas N."/>
            <person name="Grigoriadou K."/>
            <person name="Maloupa E."/>
            <person name="Willems A."/>
        </authorList>
    </citation>
    <scope>NUCLEOTIDE SEQUENCE [LARGE SCALE GENOMIC DNA]</scope>
    <source>
        <strain evidence="2">LMG 31523</strain>
    </source>
</reference>